<organism evidence="2 3">
    <name type="scientific">Pandoraea pneumonica</name>
    <dbReference type="NCBI Taxonomy" id="2508299"/>
    <lineage>
        <taxon>Bacteria</taxon>
        <taxon>Pseudomonadati</taxon>
        <taxon>Pseudomonadota</taxon>
        <taxon>Betaproteobacteria</taxon>
        <taxon>Burkholderiales</taxon>
        <taxon>Burkholderiaceae</taxon>
        <taxon>Pandoraea</taxon>
    </lineage>
</organism>
<dbReference type="GeneID" id="300404337"/>
<dbReference type="InterPro" id="IPR029021">
    <property type="entry name" value="Prot-tyrosine_phosphatase-like"/>
</dbReference>
<reference evidence="2 3" key="1">
    <citation type="submission" date="2019-08" db="EMBL/GenBank/DDBJ databases">
        <authorList>
            <person name="Peeters C."/>
        </authorList>
    </citation>
    <scope>NUCLEOTIDE SEQUENCE [LARGE SCALE GENOMIC DNA]</scope>
    <source>
        <strain evidence="2 3">LMG 31114</strain>
    </source>
</reference>
<accession>A0A5E4UXC0</accession>
<keyword evidence="3" id="KW-1185">Reference proteome</keyword>
<dbReference type="Proteomes" id="UP000366945">
    <property type="component" value="Unassembled WGS sequence"/>
</dbReference>
<dbReference type="OrthoDB" id="8934138at2"/>
<feature type="compositionally biased region" description="Basic and acidic residues" evidence="1">
    <location>
        <begin position="274"/>
        <end position="284"/>
    </location>
</feature>
<dbReference type="RefSeq" id="WP_150679625.1">
    <property type="nucleotide sequence ID" value="NZ_CABPSK010000002.1"/>
</dbReference>
<dbReference type="AlphaFoldDB" id="A0A5E4UXC0"/>
<name>A0A5E4UXC0_9BURK</name>
<feature type="region of interest" description="Disordered" evidence="1">
    <location>
        <begin position="257"/>
        <end position="284"/>
    </location>
</feature>
<dbReference type="EMBL" id="CABPSK010000002">
    <property type="protein sequence ID" value="VVE04561.1"/>
    <property type="molecule type" value="Genomic_DNA"/>
</dbReference>
<evidence type="ECO:0000256" key="1">
    <source>
        <dbReference type="SAM" id="MobiDB-lite"/>
    </source>
</evidence>
<protein>
    <submittedName>
        <fullName evidence="2">Uncharacterized protein</fullName>
    </submittedName>
</protein>
<proteinExistence type="predicted"/>
<evidence type="ECO:0000313" key="3">
    <source>
        <dbReference type="Proteomes" id="UP000366945"/>
    </source>
</evidence>
<dbReference type="Gene3D" id="3.90.190.10">
    <property type="entry name" value="Protein tyrosine phosphatase superfamily"/>
    <property type="match status" value="1"/>
</dbReference>
<sequence>MASIHTQINAATMTSHEVERLHRLICRHAIDPARTTIGVSHDGYLMLLVGWSVYRHPRQWRRAHEMIAASFKQLTPFSARAQSNAGFLASTRTMRLDQSHVLVWLLRNATASVKDRMLQGIKRQLSWRGNDSLCTVDIAERCLPRDAPSELRLRMGSAQSATGLYKLLTDRSSPYRDHFHRELSTSRDRSLWVARQTVLRARNGALLPANAIYVGDRLVAVACQAPLPADVERHLEMLMTLRPAVVVHVGAQATPCGLAPTDGGTPRVNRTGHATHDWRTPESREQSRVQIQVDTQHVATSAAATCMTDFSIYASTLRSASREVAFAVLHAPYRHKPEVTTDKLYVTQTLQFIEDATRHVPPHAKPCGKAEYPVSGCPVIVFDDIQGIAGVLIAAIALYAESPGQSQPVSVEEVITDIRLTGSPQLIGTAHQIDVISAFADDLRLPLLKNR</sequence>
<evidence type="ECO:0000313" key="2">
    <source>
        <dbReference type="EMBL" id="VVE04561.1"/>
    </source>
</evidence>
<gene>
    <name evidence="2" type="ORF">PPN31114_02307</name>
</gene>